<name>A0A1G2N0P4_9BACT</name>
<reference evidence="1 2" key="1">
    <citation type="journal article" date="2016" name="Nat. Commun.">
        <title>Thousands of microbial genomes shed light on interconnected biogeochemical processes in an aquifer system.</title>
        <authorList>
            <person name="Anantharaman K."/>
            <person name="Brown C.T."/>
            <person name="Hug L.A."/>
            <person name="Sharon I."/>
            <person name="Castelle C.J."/>
            <person name="Probst A.J."/>
            <person name="Thomas B.C."/>
            <person name="Singh A."/>
            <person name="Wilkins M.J."/>
            <person name="Karaoz U."/>
            <person name="Brodie E.L."/>
            <person name="Williams K.H."/>
            <person name="Hubbard S.S."/>
            <person name="Banfield J.F."/>
        </authorList>
    </citation>
    <scope>NUCLEOTIDE SEQUENCE [LARGE SCALE GENOMIC DNA]</scope>
</reference>
<comment type="caution">
    <text evidence="1">The sequence shown here is derived from an EMBL/GenBank/DDBJ whole genome shotgun (WGS) entry which is preliminary data.</text>
</comment>
<organism evidence="1 2">
    <name type="scientific">Candidatus Taylorbacteria bacterium RIFCSPHIGHO2_12_FULL_45_16</name>
    <dbReference type="NCBI Taxonomy" id="1802315"/>
    <lineage>
        <taxon>Bacteria</taxon>
        <taxon>Candidatus Tayloriibacteriota</taxon>
    </lineage>
</organism>
<evidence type="ECO:0000313" key="2">
    <source>
        <dbReference type="Proteomes" id="UP000178089"/>
    </source>
</evidence>
<dbReference type="Proteomes" id="UP000178089">
    <property type="component" value="Unassembled WGS sequence"/>
</dbReference>
<evidence type="ECO:0000313" key="1">
    <source>
        <dbReference type="EMBL" id="OHA29726.1"/>
    </source>
</evidence>
<protein>
    <submittedName>
        <fullName evidence="1">Uncharacterized protein</fullName>
    </submittedName>
</protein>
<dbReference type="AlphaFoldDB" id="A0A1G2N0P4"/>
<sequence length="86" mass="9861">MLNISQFFKKIKGKYSKQIFIRSIVSETIQKHIGIVIPVDTISFSGRNVVINGISQTARSQIFIKKQTILQEINLKQNNEIISDIR</sequence>
<dbReference type="STRING" id="1802315.A3F51_03305"/>
<proteinExistence type="predicted"/>
<gene>
    <name evidence="1" type="ORF">A3F51_03305</name>
</gene>
<accession>A0A1G2N0P4</accession>
<dbReference type="EMBL" id="MHRT01000001">
    <property type="protein sequence ID" value="OHA29726.1"/>
    <property type="molecule type" value="Genomic_DNA"/>
</dbReference>